<sequence length="44" mass="4890">MARTPITANTINKIIGIKKFSSVAFCGGNLKERTEIKIPEIEKK</sequence>
<dbReference type="Proteomes" id="UP001301152">
    <property type="component" value="Unassembled WGS sequence"/>
</dbReference>
<gene>
    <name evidence="1" type="ORF">OQ497_06915</name>
</gene>
<name>A0ABT3QEH0_9PROT</name>
<organism evidence="1 2">
    <name type="scientific">Acetobacter thailandicus</name>
    <dbReference type="NCBI Taxonomy" id="1502842"/>
    <lineage>
        <taxon>Bacteria</taxon>
        <taxon>Pseudomonadati</taxon>
        <taxon>Pseudomonadota</taxon>
        <taxon>Alphaproteobacteria</taxon>
        <taxon>Acetobacterales</taxon>
        <taxon>Acetobacteraceae</taxon>
        <taxon>Acetobacter</taxon>
    </lineage>
</organism>
<dbReference type="EMBL" id="JAPIUZ010000003">
    <property type="protein sequence ID" value="MCX2563686.1"/>
    <property type="molecule type" value="Genomic_DNA"/>
</dbReference>
<dbReference type="RefSeq" id="WP_265792874.1">
    <property type="nucleotide sequence ID" value="NZ_JAERKX010000002.1"/>
</dbReference>
<reference evidence="1 2" key="1">
    <citation type="submission" date="2022-11" db="EMBL/GenBank/DDBJ databases">
        <title>Genome sequencing of Acetobacter type strain.</title>
        <authorList>
            <person name="Heo J."/>
            <person name="Lee D."/>
            <person name="Han B.-H."/>
            <person name="Hong S.-B."/>
            <person name="Kwon S.-W."/>
        </authorList>
    </citation>
    <scope>NUCLEOTIDE SEQUENCE [LARGE SCALE GENOMIC DNA]</scope>
    <source>
        <strain evidence="1 2">KACC 21253</strain>
    </source>
</reference>
<evidence type="ECO:0000313" key="2">
    <source>
        <dbReference type="Proteomes" id="UP001301152"/>
    </source>
</evidence>
<protein>
    <submittedName>
        <fullName evidence="1">Uncharacterized protein</fullName>
    </submittedName>
</protein>
<proteinExistence type="predicted"/>
<keyword evidence="2" id="KW-1185">Reference proteome</keyword>
<comment type="caution">
    <text evidence="1">The sequence shown here is derived from an EMBL/GenBank/DDBJ whole genome shotgun (WGS) entry which is preliminary data.</text>
</comment>
<evidence type="ECO:0000313" key="1">
    <source>
        <dbReference type="EMBL" id="MCX2563686.1"/>
    </source>
</evidence>
<accession>A0ABT3QEH0</accession>